<gene>
    <name evidence="3" type="ORF">E0H75_29645</name>
</gene>
<keyword evidence="4" id="KW-1185">Reference proteome</keyword>
<dbReference type="RefSeq" id="WP_131516974.1">
    <property type="nucleotide sequence ID" value="NZ_SJKD01000007.1"/>
</dbReference>
<feature type="compositionally biased region" description="Low complexity" evidence="1">
    <location>
        <begin position="31"/>
        <end position="66"/>
    </location>
</feature>
<evidence type="ECO:0000313" key="3">
    <source>
        <dbReference type="EMBL" id="TCC45878.1"/>
    </source>
</evidence>
<evidence type="ECO:0000256" key="2">
    <source>
        <dbReference type="SAM" id="SignalP"/>
    </source>
</evidence>
<reference evidence="3 4" key="1">
    <citation type="submission" date="2019-02" db="EMBL/GenBank/DDBJ databases">
        <title>Kribbella capetownensis sp. nov. and Kribbella speibonae sp. nov., isolated from soil.</title>
        <authorList>
            <person name="Curtis S.M."/>
            <person name="Norton I."/>
            <person name="Everest G.J."/>
            <person name="Meyers P.R."/>
        </authorList>
    </citation>
    <scope>NUCLEOTIDE SEQUENCE [LARGE SCALE GENOMIC DNA]</scope>
    <source>
        <strain evidence="3 4">YM53</strain>
    </source>
</reference>
<accession>A0A4R0JM09</accession>
<dbReference type="OrthoDB" id="5181341at2"/>
<feature type="region of interest" description="Disordered" evidence="1">
    <location>
        <begin position="28"/>
        <end position="66"/>
    </location>
</feature>
<proteinExistence type="predicted"/>
<keyword evidence="2" id="KW-0732">Signal</keyword>
<dbReference type="Proteomes" id="UP000293342">
    <property type="component" value="Unassembled WGS sequence"/>
</dbReference>
<dbReference type="EMBL" id="SJKD01000007">
    <property type="protein sequence ID" value="TCC45878.1"/>
    <property type="molecule type" value="Genomic_DNA"/>
</dbReference>
<dbReference type="AlphaFoldDB" id="A0A4R0JM09"/>
<evidence type="ECO:0000256" key="1">
    <source>
        <dbReference type="SAM" id="MobiDB-lite"/>
    </source>
</evidence>
<feature type="chain" id="PRO_5038604956" description="Lipoprotein" evidence="2">
    <location>
        <begin position="22"/>
        <end position="214"/>
    </location>
</feature>
<feature type="signal peptide" evidence="2">
    <location>
        <begin position="1"/>
        <end position="21"/>
    </location>
</feature>
<sequence>MVRSRLAVLLLAPLAVLPAACGGGDDTSGLPTVTETAPASTTPTATPSGTPTAPASKPTSAPTQASAKYRDLTLVLRRSATINAKTEPAVTKFLKLHAAFGAMAGGKNAPSDLSTTASPAVVKTLGDLLKTQRQKKERGGGTLVVRVVKAEAGASTAVVEGCFDQRKVVMIRPDGTKYVDATVQQMPTMLARATVSATGGTWRVTEYTLSEGSC</sequence>
<evidence type="ECO:0000313" key="4">
    <source>
        <dbReference type="Proteomes" id="UP000293342"/>
    </source>
</evidence>
<name>A0A4R0JM09_9ACTN</name>
<evidence type="ECO:0008006" key="5">
    <source>
        <dbReference type="Google" id="ProtNLM"/>
    </source>
</evidence>
<comment type="caution">
    <text evidence="3">The sequence shown here is derived from an EMBL/GenBank/DDBJ whole genome shotgun (WGS) entry which is preliminary data.</text>
</comment>
<protein>
    <recommendedName>
        <fullName evidence="5">Lipoprotein</fullName>
    </recommendedName>
</protein>
<organism evidence="3 4">
    <name type="scientific">Kribbella capetownensis</name>
    <dbReference type="NCBI Taxonomy" id="1572659"/>
    <lineage>
        <taxon>Bacteria</taxon>
        <taxon>Bacillati</taxon>
        <taxon>Actinomycetota</taxon>
        <taxon>Actinomycetes</taxon>
        <taxon>Propionibacteriales</taxon>
        <taxon>Kribbellaceae</taxon>
        <taxon>Kribbella</taxon>
    </lineage>
</organism>